<feature type="region of interest" description="Disordered" evidence="3">
    <location>
        <begin position="2224"/>
        <end position="2291"/>
    </location>
</feature>
<dbReference type="OrthoDB" id="1741717at2759"/>
<evidence type="ECO:0000313" key="5">
    <source>
        <dbReference type="Proteomes" id="UP000694843"/>
    </source>
</evidence>
<feature type="compositionally biased region" description="Polar residues" evidence="3">
    <location>
        <begin position="601"/>
        <end position="623"/>
    </location>
</feature>
<keyword evidence="1 2" id="KW-0539">Nucleus</keyword>
<dbReference type="Gene3D" id="2.60.40.1970">
    <property type="entry name" value="YEATS domain"/>
    <property type="match status" value="1"/>
</dbReference>
<feature type="region of interest" description="Disordered" evidence="3">
    <location>
        <begin position="2187"/>
        <end position="2207"/>
    </location>
</feature>
<sequence length="2663" mass="288657">MIAGSEILNPSQLQGLSPSPGQNFTTTYTTHNAMDANVRSMDIDFLRQEVNLKRKINNEELLNPKKLKYGITYNETSDDMSITSQCSSPYSDSSTSDKFNSVSTLISPAYGTMVTNESDGVGSNSASPNNDSDYPSQIIIPHSGSPYENITSTRTFHFNSFVSPINRDDYGNQDCSLVQHDVSHAGSTIASSSPYPVKDIRIPDENSLNNSKDTNVNLKSSSTFSSVDYNSSGGLRPNKPEVYINTSCCSPTNNGFVMCPVADEKKNCEFKLSKKARQQELREQLQKAAEKKRLVVGNFYKALIDKTSSNVTGLEKQPTKFLWWVYVRGVDYNLADVVKSVTFTLDESYAPNQELQVKSPFEIIGPSSKEFELLVTLNPLRRKISKFSRVRHKIKLAHPLDPGAFSGEWRMGRETLYTVPIVDIKKLIGSDALQPSAAPDLPVYSPTFLPPSYCVPNPDTVVIPMYPHSSKDHGKAIPDQIKGIPVVQVQVPSVLPHLRNSNANGHATLKAYSLTVQPRNTQVNVSHPDNFLAPALANNNVILENQGVTEVCFKTSEINNSVTSANGVLPEAHEHVASNDVMRTNFYDGPSDEGEKETMHRNSNCHDSTSPKQENDQVASSAGVMSQLNSIPQLMDPIFELESVNGMCSDAPWSNFSACDEDGRASAGPMELLESGQGLRLPSLMNESFNASDYNIDEGPLQNMVIPVFESEELSDFFNDLESDSNENSRASTRLASVATPTPSESFAELDHDEEVSQVEASERVFQQIFNDVDNKDLSCPRDDDTHLLVPKNILVDDFSAMNDMAIGSTVEVVDSSEIPISSEEIPIYSEEIPISSEDNNGENSPTLRDPLAGYPWAPIEEKLAMNLPSRAAALKPSETQVKKSPGRRKKAEPSNDASAKKKLKGSCIKPQVKSILKALPWNSNNIADLNKDHTITFGDLFERFSSSSKDCASSLTPVKHSASKYDAVTVDCGVEEINAPANVDFNFAPPSGNKTPASSTFSANQVTNMSTIQNATVNEDSDDEVQIVSEVKKIPSNTPKQLLMKEEGPFAGRISSCVNKNEKAALPRKLAAVPRFSGKNLINLPAGIGATGGMKLVKLGQMHDPKVRQLVASITKGNASNILRSDQVFGLTPSIQISTACSSTRNVCQMSTSNDTSTVNSRPSPAAATLTKRAQTSNVTIQTSAASSVMNFTVKTSTGMKTIPLKTTSNSNLHLLPLNQIVQSSLNQGTLKNIIVKTNGKDITIPVSHVSTSKPSIPLIKFKTEGAPVSTKVIAKGLGGSTASVNSFSIVPSSTSISTGMVTSTALPRIISSVVNSRIAPLISTVAAPSIEAGVSCSVADSSVNSSVSGVRLITSTASNINSNATANIVPNPRVLSASEFSTLTLPFSSQSGGLLKVIPRSSLVKSSAGGKLNIIKVSNLQNLPLGTKIKLQPGVAEALLQKNKLIVNNQQQSQPANARMNATLHKILPLKLDVSKSLTDPSPIIIASTCAGSNSTDNVDNYPCSSNFGAHESHACGVVNTICSSKDSILSTAANQRSVPVMSDTVHLSSACIPSSIITPANNTHSPKVDSFDLGNVSDVTPIFGSGLTNAEVLDENTVSLDAFTGAVNECATDVEPESKLPEKFILDNVSVPINDTCENSASDCYGTKLSVAQLDLKSSCATVGKLPISKNMRVMEQVLVPCSVGDKHFDMPSSNKSIIFVNSKEKSVKFLPSKPDIVNESGPNNSKESINASEPLIRNSDLNMNFLSKLTCGNKKFTFSRASLGQPVIINGQKAYNIKSLPDVMKIPTTLATHNGSGLKIMNANTLVKSSQSFRFVRTSDLPQHLSNKSQEMLGKSCVSVNSYLRTREQKPEFLNSFPLDASSLVGSFKHANGMIKCEEQDQDLDDMPMEELAALSKYRRAKLEAKKEQKLLKNMYYLESACGAAHTHCNPSMLIRLAVRALPLVLPVSHEQCSSSSLSATSSLASNNGAKTTRTSFFNAAAFKRTDRNSSLNPCEKNFENFSKNKLTSPVYNNGKQSSGHRITDMCNRSQPPASVKAVDATAVVVDVSTPQLVMRRAKISQEEFLRWPFAKQRAAEYWRARLVLHHMRRCCSSCASLWSLRSVVAWARQNGHTPCPYRDVFLKTDWYIPEARLEYLHNKLKREQESRSLAGLREDIPPHQMSLQELVETIVGDALKSTFTLPAMSSSGKNEPENAEETSLKPTSEIHVSWEQIVSTNPRMSCLPKKNPDLAPALPASATTNTDPQPKSIAVASSASNCAPVRSSEVTIKTECEDDSEDDSDIHGSINDDGSSVFSISNHWDTVSGLLIGVTPKLENSSTSQKIEFSGETSSSAESKIAPKIESGSQDNAAQPRHSVLPEAHVSLDEGCSAVRRMACITERPLAPFSELLPGVKGDYFGSCKDAIVADTAGLVLFTSLNLFMDDLIRSSLAAAWTCKGKSRRPQEPQVGESCTNPGQSSDPCEDSVRQAKYVEVSPSYKKDLSTKNMKAPVESKCMKNTSKVSLERKQRATASKIPLRIPQGKRGLKTLIHGHSEMKTDAECGYVLPSQKLNVRGRKRKFSQNCQTSHSRKNATGKKIELRKDSLQNLKPTKSSPIGSQTNGARKIVSKSSGHRLRATSCGPVRELTTKHVKRALFFTRPQFKIIGLKVASGAAKYEPV</sequence>
<feature type="compositionally biased region" description="Polar residues" evidence="3">
    <location>
        <begin position="1153"/>
        <end position="1164"/>
    </location>
</feature>
<dbReference type="Pfam" id="PF03366">
    <property type="entry name" value="YEATS"/>
    <property type="match status" value="1"/>
</dbReference>
<feature type="compositionally biased region" description="Polar residues" evidence="3">
    <location>
        <begin position="2454"/>
        <end position="2464"/>
    </location>
</feature>
<feature type="compositionally biased region" description="Polar residues" evidence="3">
    <location>
        <begin position="726"/>
        <end position="745"/>
    </location>
</feature>
<organism evidence="5 6">
    <name type="scientific">Hyalella azteca</name>
    <name type="common">Amphipod</name>
    <dbReference type="NCBI Taxonomy" id="294128"/>
    <lineage>
        <taxon>Eukaryota</taxon>
        <taxon>Metazoa</taxon>
        <taxon>Ecdysozoa</taxon>
        <taxon>Arthropoda</taxon>
        <taxon>Crustacea</taxon>
        <taxon>Multicrustacea</taxon>
        <taxon>Malacostraca</taxon>
        <taxon>Eumalacostraca</taxon>
        <taxon>Peracarida</taxon>
        <taxon>Amphipoda</taxon>
        <taxon>Senticaudata</taxon>
        <taxon>Talitrida</taxon>
        <taxon>Talitroidea</taxon>
        <taxon>Hyalellidae</taxon>
        <taxon>Hyalella</taxon>
    </lineage>
</organism>
<feature type="region of interest" description="Disordered" evidence="3">
    <location>
        <begin position="2561"/>
        <end position="2618"/>
    </location>
</feature>
<evidence type="ECO:0000256" key="1">
    <source>
        <dbReference type="ARBA" id="ARBA00023242"/>
    </source>
</evidence>
<feature type="region of interest" description="Disordered" evidence="3">
    <location>
        <begin position="722"/>
        <end position="745"/>
    </location>
</feature>
<evidence type="ECO:0000256" key="3">
    <source>
        <dbReference type="SAM" id="MobiDB-lite"/>
    </source>
</evidence>
<dbReference type="InterPro" id="IPR018247">
    <property type="entry name" value="EF_Hand_1_Ca_BS"/>
</dbReference>
<feature type="region of interest" description="Disordered" evidence="3">
    <location>
        <begin position="2441"/>
        <end position="2468"/>
    </location>
</feature>
<feature type="compositionally biased region" description="Polar residues" evidence="3">
    <location>
        <begin position="8"/>
        <end position="21"/>
    </location>
</feature>
<feature type="compositionally biased region" description="Polar residues" evidence="3">
    <location>
        <begin position="2323"/>
        <end position="2339"/>
    </location>
</feature>
<accession>A0A8B7N206</accession>
<dbReference type="RefSeq" id="XP_018007254.2">
    <property type="nucleotide sequence ID" value="XM_018151765.2"/>
</dbReference>
<feature type="region of interest" description="Disordered" evidence="3">
    <location>
        <begin position="1153"/>
        <end position="1174"/>
    </location>
</feature>
<dbReference type="InterPro" id="IPR055127">
    <property type="entry name" value="YEATS2_3HBD"/>
</dbReference>
<dbReference type="PROSITE" id="PS51037">
    <property type="entry name" value="YEATS"/>
    <property type="match status" value="1"/>
</dbReference>
<feature type="compositionally biased region" description="Polar residues" evidence="3">
    <location>
        <begin position="2242"/>
        <end position="2262"/>
    </location>
</feature>
<keyword evidence="5" id="KW-1185">Reference proteome</keyword>
<dbReference type="InterPro" id="IPR055129">
    <property type="entry name" value="YEATS_dom"/>
</dbReference>
<dbReference type="GO" id="GO:0005634">
    <property type="term" value="C:nucleus"/>
    <property type="evidence" value="ECO:0007669"/>
    <property type="project" value="UniProtKB-SubCell"/>
</dbReference>
<proteinExistence type="predicted"/>
<feature type="region of interest" description="Disordered" evidence="3">
    <location>
        <begin position="1"/>
        <end position="21"/>
    </location>
</feature>
<feature type="compositionally biased region" description="Polar residues" evidence="3">
    <location>
        <begin position="2589"/>
        <end position="2606"/>
    </location>
</feature>
<dbReference type="Proteomes" id="UP000694843">
    <property type="component" value="Unplaced"/>
</dbReference>
<feature type="region of interest" description="Disordered" evidence="3">
    <location>
        <begin position="2323"/>
        <end position="2358"/>
    </location>
</feature>
<evidence type="ECO:0000313" key="6">
    <source>
        <dbReference type="RefSeq" id="XP_018007254.2"/>
    </source>
</evidence>
<name>A0A8B7N206_HYAAZ</name>
<gene>
    <name evidence="6" type="primary">LOC108665047</name>
</gene>
<feature type="region of interest" description="Disordered" evidence="3">
    <location>
        <begin position="872"/>
        <end position="904"/>
    </location>
</feature>
<feature type="region of interest" description="Disordered" evidence="3">
    <location>
        <begin position="583"/>
        <end position="623"/>
    </location>
</feature>
<dbReference type="InterPro" id="IPR038704">
    <property type="entry name" value="YEAST_sf"/>
</dbReference>
<dbReference type="Pfam" id="PF22951">
    <property type="entry name" value="3HBD"/>
    <property type="match status" value="1"/>
</dbReference>
<feature type="domain" description="YEATS" evidence="4">
    <location>
        <begin position="284"/>
        <end position="431"/>
    </location>
</feature>
<reference evidence="6" key="1">
    <citation type="submission" date="2025-08" db="UniProtKB">
        <authorList>
            <consortium name="RefSeq"/>
        </authorList>
    </citation>
    <scope>IDENTIFICATION</scope>
    <source>
        <tissue evidence="6">Whole organism</tissue>
    </source>
</reference>
<protein>
    <submittedName>
        <fullName evidence="6">Uncharacterized protein LOC108665047</fullName>
    </submittedName>
</protein>
<evidence type="ECO:0000256" key="2">
    <source>
        <dbReference type="PROSITE-ProRule" id="PRU00376"/>
    </source>
</evidence>
<dbReference type="GeneID" id="108665047"/>
<dbReference type="KEGG" id="hazt:108665047"/>
<dbReference type="PROSITE" id="PS00018">
    <property type="entry name" value="EF_HAND_1"/>
    <property type="match status" value="1"/>
</dbReference>
<evidence type="ECO:0000259" key="4">
    <source>
        <dbReference type="PROSITE" id="PS51037"/>
    </source>
</evidence>
<comment type="subcellular location">
    <subcellularLocation>
        <location evidence="2">Nucleus</location>
    </subcellularLocation>
</comment>